<accession>A0ABD3GMI1</accession>
<evidence type="ECO:0000313" key="2">
    <source>
        <dbReference type="EMBL" id="KAL3679076.1"/>
    </source>
</evidence>
<dbReference type="Proteomes" id="UP001633002">
    <property type="component" value="Unassembled WGS sequence"/>
</dbReference>
<protein>
    <submittedName>
        <fullName evidence="2">Uncharacterized protein</fullName>
    </submittedName>
</protein>
<dbReference type="AlphaFoldDB" id="A0ABD3GMI1"/>
<feature type="region of interest" description="Disordered" evidence="1">
    <location>
        <begin position="78"/>
        <end position="98"/>
    </location>
</feature>
<name>A0ABD3GMI1_9MARC</name>
<organism evidence="2 3">
    <name type="scientific">Riccia sorocarpa</name>
    <dbReference type="NCBI Taxonomy" id="122646"/>
    <lineage>
        <taxon>Eukaryota</taxon>
        <taxon>Viridiplantae</taxon>
        <taxon>Streptophyta</taxon>
        <taxon>Embryophyta</taxon>
        <taxon>Marchantiophyta</taxon>
        <taxon>Marchantiopsida</taxon>
        <taxon>Marchantiidae</taxon>
        <taxon>Marchantiales</taxon>
        <taxon>Ricciaceae</taxon>
        <taxon>Riccia</taxon>
    </lineage>
</organism>
<dbReference type="EMBL" id="JBJQOH010000007">
    <property type="protein sequence ID" value="KAL3679076.1"/>
    <property type="molecule type" value="Genomic_DNA"/>
</dbReference>
<evidence type="ECO:0000256" key="1">
    <source>
        <dbReference type="SAM" id="MobiDB-lite"/>
    </source>
</evidence>
<proteinExistence type="predicted"/>
<reference evidence="2 3" key="1">
    <citation type="submission" date="2024-09" db="EMBL/GenBank/DDBJ databases">
        <title>Chromosome-scale assembly of Riccia sorocarpa.</title>
        <authorList>
            <person name="Paukszto L."/>
        </authorList>
    </citation>
    <scope>NUCLEOTIDE SEQUENCE [LARGE SCALE GENOMIC DNA]</scope>
    <source>
        <strain evidence="2">LP-2024</strain>
        <tissue evidence="2">Aerial parts of the thallus</tissue>
    </source>
</reference>
<feature type="compositionally biased region" description="Polar residues" evidence="1">
    <location>
        <begin position="83"/>
        <end position="98"/>
    </location>
</feature>
<sequence>MRGDTNPKIITADVHNAADHWASNHNTCRTLPGARKCVVENWPQGRDCKYPEGGETHKAIEQSWIVSEQNANVTRHIKHEKSVTGNGPPSLFQNVTTE</sequence>
<gene>
    <name evidence="2" type="ORF">R1sor_022032</name>
</gene>
<keyword evidence="3" id="KW-1185">Reference proteome</keyword>
<comment type="caution">
    <text evidence="2">The sequence shown here is derived from an EMBL/GenBank/DDBJ whole genome shotgun (WGS) entry which is preliminary data.</text>
</comment>
<evidence type="ECO:0000313" key="3">
    <source>
        <dbReference type="Proteomes" id="UP001633002"/>
    </source>
</evidence>